<organism evidence="2 3">
    <name type="scientific">Citrus x changshan-huyou</name>
    <dbReference type="NCBI Taxonomy" id="2935761"/>
    <lineage>
        <taxon>Eukaryota</taxon>
        <taxon>Viridiplantae</taxon>
        <taxon>Streptophyta</taxon>
        <taxon>Embryophyta</taxon>
        <taxon>Tracheophyta</taxon>
        <taxon>Spermatophyta</taxon>
        <taxon>Magnoliopsida</taxon>
        <taxon>eudicotyledons</taxon>
        <taxon>Gunneridae</taxon>
        <taxon>Pentapetalae</taxon>
        <taxon>rosids</taxon>
        <taxon>malvids</taxon>
        <taxon>Sapindales</taxon>
        <taxon>Rutaceae</taxon>
        <taxon>Aurantioideae</taxon>
        <taxon>Citrus</taxon>
    </lineage>
</organism>
<dbReference type="AlphaFoldDB" id="A0AAP0QB15"/>
<dbReference type="Proteomes" id="UP001428341">
    <property type="component" value="Unassembled WGS sequence"/>
</dbReference>
<dbReference type="CDD" id="cd22933">
    <property type="entry name" value="HFD_HFI1"/>
    <property type="match status" value="1"/>
</dbReference>
<gene>
    <name evidence="2" type="ORF">WN944_028663</name>
</gene>
<dbReference type="Pfam" id="PF12767">
    <property type="entry name" value="SAGA-Tad1"/>
    <property type="match status" value="1"/>
</dbReference>
<keyword evidence="3" id="KW-1185">Reference proteome</keyword>
<dbReference type="GO" id="GO:0003713">
    <property type="term" value="F:transcription coactivator activity"/>
    <property type="evidence" value="ECO:0007669"/>
    <property type="project" value="TreeGrafter"/>
</dbReference>
<dbReference type="GO" id="GO:0000124">
    <property type="term" value="C:SAGA complex"/>
    <property type="evidence" value="ECO:0007669"/>
    <property type="project" value="TreeGrafter"/>
</dbReference>
<name>A0AAP0QB15_9ROSI</name>
<feature type="region of interest" description="Disordered" evidence="1">
    <location>
        <begin position="109"/>
        <end position="149"/>
    </location>
</feature>
<dbReference type="PANTHER" id="PTHR21277:SF44">
    <property type="entry name" value="TRANSCRIPTIONAL REGULATOR OF RNA POLII, SAGA, SUBUNIT"/>
    <property type="match status" value="1"/>
</dbReference>
<dbReference type="SMR" id="A0AAP0QB15"/>
<evidence type="ECO:0008006" key="4">
    <source>
        <dbReference type="Google" id="ProtNLM"/>
    </source>
</evidence>
<feature type="compositionally biased region" description="Basic and acidic residues" evidence="1">
    <location>
        <begin position="125"/>
        <end position="135"/>
    </location>
</feature>
<proteinExistence type="predicted"/>
<dbReference type="GO" id="GO:0006357">
    <property type="term" value="P:regulation of transcription by RNA polymerase II"/>
    <property type="evidence" value="ECO:0007669"/>
    <property type="project" value="TreeGrafter"/>
</dbReference>
<comment type="caution">
    <text evidence="2">The sequence shown here is derived from an EMBL/GenBank/DDBJ whole genome shotgun (WGS) entry which is preliminary data.</text>
</comment>
<evidence type="ECO:0000313" key="2">
    <source>
        <dbReference type="EMBL" id="KAK9176644.1"/>
    </source>
</evidence>
<dbReference type="PANTHER" id="PTHR21277">
    <property type="entry name" value="TRANSCRIPTIONAL ADAPTER 1"/>
    <property type="match status" value="1"/>
</dbReference>
<dbReference type="InterPro" id="IPR024738">
    <property type="entry name" value="Hfi1/Tada1"/>
</dbReference>
<evidence type="ECO:0000256" key="1">
    <source>
        <dbReference type="SAM" id="MobiDB-lite"/>
    </source>
</evidence>
<sequence length="360" mass="39881">MVPNSSFARIDTLELKALILKKIGHQRGEKYFEHLGRLFSSKISKTEFDKFCIRTIGRENLPLHNKFIRAIIKNACIAKVPPPRGIKKVGSSLGVKTVNGYQRSSLQSLYGDAFPPSPRKGRSLVNRDRKFRDRPSPLGPLGKPQSVSTCEESVSKAQELQSPTELFSLGSRPPVEVASVEDGEEVEQVAASPSVQSRSPVTAPLGISINSGGGRKSLSSASIFSDNRPLTCQSCGELPDTRSLRVRLEQKLRMEGISVSMDCVNLLNNGLDAYLKRLLEPCMSLAQSRYQNERSKQVVGQLIPGLHGMRCMRRSEKSIDASMSDFCTAMELQPKLLGEDWPIQLEKICLRSFEDEGNLF</sequence>
<protein>
    <recommendedName>
        <fullName evidence="4">Transcriptional regulator of RNA polII, SAGA, subunit</fullName>
    </recommendedName>
</protein>
<evidence type="ECO:0000313" key="3">
    <source>
        <dbReference type="Proteomes" id="UP001428341"/>
    </source>
</evidence>
<reference evidence="2 3" key="1">
    <citation type="submission" date="2024-05" db="EMBL/GenBank/DDBJ databases">
        <title>Haplotype-resolved chromosome-level genome assembly of Huyou (Citrus changshanensis).</title>
        <authorList>
            <person name="Miao C."/>
            <person name="Chen W."/>
            <person name="Wu Y."/>
            <person name="Wang L."/>
            <person name="Zhao S."/>
            <person name="Grierson D."/>
            <person name="Xu C."/>
            <person name="Chen K."/>
        </authorList>
    </citation>
    <scope>NUCLEOTIDE SEQUENCE [LARGE SCALE GENOMIC DNA]</scope>
    <source>
        <strain evidence="2">01-14</strain>
        <tissue evidence="2">Leaf</tissue>
    </source>
</reference>
<dbReference type="EMBL" id="JBCGBO010000025">
    <property type="protein sequence ID" value="KAK9176644.1"/>
    <property type="molecule type" value="Genomic_DNA"/>
</dbReference>
<accession>A0AAP0QB15</accession>